<dbReference type="InterPro" id="IPR009038">
    <property type="entry name" value="GOLD_dom"/>
</dbReference>
<dbReference type="Gene3D" id="2.60.120.680">
    <property type="entry name" value="GOLD domain"/>
    <property type="match status" value="1"/>
</dbReference>
<gene>
    <name evidence="2" type="ORF">Z043_124844</name>
</gene>
<dbReference type="Proteomes" id="UP000034805">
    <property type="component" value="Unassembled WGS sequence"/>
</dbReference>
<dbReference type="PANTHER" id="PTHR46753">
    <property type="entry name" value="FYVE AND COILED-COIL DOMAIN-CONTAINING PROTEIN 1"/>
    <property type="match status" value="1"/>
</dbReference>
<evidence type="ECO:0000313" key="3">
    <source>
        <dbReference type="Proteomes" id="UP000034805"/>
    </source>
</evidence>
<organism evidence="2 3">
    <name type="scientific">Scleropages formosus</name>
    <name type="common">Asian bonytongue</name>
    <name type="synonym">Osteoglossum formosum</name>
    <dbReference type="NCBI Taxonomy" id="113540"/>
    <lineage>
        <taxon>Eukaryota</taxon>
        <taxon>Metazoa</taxon>
        <taxon>Chordata</taxon>
        <taxon>Craniata</taxon>
        <taxon>Vertebrata</taxon>
        <taxon>Euteleostomi</taxon>
        <taxon>Actinopterygii</taxon>
        <taxon>Neopterygii</taxon>
        <taxon>Teleostei</taxon>
        <taxon>Osteoglossocephala</taxon>
        <taxon>Osteoglossomorpha</taxon>
        <taxon>Osteoglossiformes</taxon>
        <taxon>Osteoglossidae</taxon>
        <taxon>Scleropages</taxon>
    </lineage>
</organism>
<evidence type="ECO:0000313" key="2">
    <source>
        <dbReference type="EMBL" id="KPP57435.1"/>
    </source>
</evidence>
<dbReference type="GO" id="GO:0005764">
    <property type="term" value="C:lysosome"/>
    <property type="evidence" value="ECO:0007669"/>
    <property type="project" value="TreeGrafter"/>
</dbReference>
<protein>
    <recommendedName>
        <fullName evidence="1">GOLD domain-containing protein</fullName>
    </recommendedName>
</protein>
<dbReference type="PROSITE" id="PS50866">
    <property type="entry name" value="GOLD"/>
    <property type="match status" value="1"/>
</dbReference>
<feature type="non-terminal residue" evidence="2">
    <location>
        <position position="1"/>
    </location>
</feature>
<dbReference type="AlphaFoldDB" id="A0A0P7TIZ6"/>
<accession>A0A0P7TIZ6</accession>
<dbReference type="SUPFAM" id="SSF101576">
    <property type="entry name" value="Supernatant protein factor (SPF), C-terminal domain"/>
    <property type="match status" value="1"/>
</dbReference>
<comment type="caution">
    <text evidence="2">The sequence shown here is derived from an EMBL/GenBank/DDBJ whole genome shotgun (WGS) entry which is preliminary data.</text>
</comment>
<dbReference type="EMBL" id="JARO02016463">
    <property type="protein sequence ID" value="KPP57435.1"/>
    <property type="molecule type" value="Genomic_DNA"/>
</dbReference>
<dbReference type="FunFam" id="2.60.120.680:FF:000004">
    <property type="entry name" value="FYVE and coiled-coil domain containing 1"/>
    <property type="match status" value="1"/>
</dbReference>
<feature type="non-terminal residue" evidence="2">
    <location>
        <position position="159"/>
    </location>
</feature>
<proteinExistence type="predicted"/>
<reference evidence="2 3" key="1">
    <citation type="submission" date="2015-08" db="EMBL/GenBank/DDBJ databases">
        <title>The genome of the Asian arowana (Scleropages formosus).</title>
        <authorList>
            <person name="Tan M.H."/>
            <person name="Gan H.M."/>
            <person name="Croft L.J."/>
            <person name="Austin C.M."/>
        </authorList>
    </citation>
    <scope>NUCLEOTIDE SEQUENCE [LARGE SCALE GENOMIC DNA]</scope>
    <source>
        <strain evidence="2">Aro1</strain>
    </source>
</reference>
<dbReference type="PANTHER" id="PTHR46753:SF2">
    <property type="entry name" value="FYVE AND COILED-COIL DOMAIN-CONTAINING PROTEIN 1"/>
    <property type="match status" value="1"/>
</dbReference>
<dbReference type="InterPro" id="IPR036598">
    <property type="entry name" value="GOLD_dom_sf"/>
</dbReference>
<evidence type="ECO:0000259" key="1">
    <source>
        <dbReference type="PROSITE" id="PS50866"/>
    </source>
</evidence>
<dbReference type="GO" id="GO:0005770">
    <property type="term" value="C:late endosome"/>
    <property type="evidence" value="ECO:0007669"/>
    <property type="project" value="TreeGrafter"/>
</dbReference>
<dbReference type="GO" id="GO:0072383">
    <property type="term" value="P:plus-end-directed vesicle transport along microtubule"/>
    <property type="evidence" value="ECO:0007669"/>
    <property type="project" value="TreeGrafter"/>
</dbReference>
<name>A0A0P7TIZ6_SCLFO</name>
<dbReference type="GO" id="GO:1901098">
    <property type="term" value="P:positive regulation of autophagosome maturation"/>
    <property type="evidence" value="ECO:0007669"/>
    <property type="project" value="TreeGrafter"/>
</dbReference>
<sequence length="159" mass="17704">STRTGDTTTEDADDLSLVVQDAEIYLLKSGEITLTVPFSLDEVSLFGEAPRELFIKSSCYSIIPITVPEAGHTISWLFSSEPKSISFGVVHREANNGPLEQSKVLIPLTRCNSHKETIQGQLKVRNPGTYTLIFDNSFSRFISKKVQYHLTVKKPIICD</sequence>
<feature type="domain" description="GOLD" evidence="1">
    <location>
        <begin position="42"/>
        <end position="152"/>
    </location>
</feature>
<dbReference type="GO" id="GO:0005776">
    <property type="term" value="C:autophagosome"/>
    <property type="evidence" value="ECO:0007669"/>
    <property type="project" value="TreeGrafter"/>
</dbReference>